<name>F8F028_GRAC1</name>
<dbReference type="RefSeq" id="WP_013967993.1">
    <property type="nucleotide sequence ID" value="NC_015732.1"/>
</dbReference>
<dbReference type="AlphaFoldDB" id="F8F028"/>
<dbReference type="OrthoDB" id="6776190at2"/>
<gene>
    <name evidence="2" type="ordered locus">Spica_0519</name>
</gene>
<evidence type="ECO:0000313" key="3">
    <source>
        <dbReference type="Proteomes" id="UP000000503"/>
    </source>
</evidence>
<keyword evidence="1" id="KW-1133">Transmembrane helix</keyword>
<keyword evidence="1" id="KW-0812">Transmembrane</keyword>
<protein>
    <recommendedName>
        <fullName evidence="4">O-antigen polymerase</fullName>
    </recommendedName>
</protein>
<feature type="transmembrane region" description="Helical" evidence="1">
    <location>
        <begin position="151"/>
        <end position="172"/>
    </location>
</feature>
<keyword evidence="1" id="KW-0472">Membrane</keyword>
<dbReference type="Proteomes" id="UP000000503">
    <property type="component" value="Chromosome"/>
</dbReference>
<evidence type="ECO:0008006" key="4">
    <source>
        <dbReference type="Google" id="ProtNLM"/>
    </source>
</evidence>
<organism evidence="2 3">
    <name type="scientific">Gracilinema caldarium (strain ATCC 51460 / DSM 7334 / H1)</name>
    <name type="common">Treponema caldarium</name>
    <dbReference type="NCBI Taxonomy" id="744872"/>
    <lineage>
        <taxon>Bacteria</taxon>
        <taxon>Pseudomonadati</taxon>
        <taxon>Spirochaetota</taxon>
        <taxon>Spirochaetia</taxon>
        <taxon>Spirochaetales</taxon>
        <taxon>Breznakiellaceae</taxon>
        <taxon>Gracilinema</taxon>
    </lineage>
</organism>
<feature type="transmembrane region" description="Helical" evidence="1">
    <location>
        <begin position="77"/>
        <end position="94"/>
    </location>
</feature>
<keyword evidence="3" id="KW-1185">Reference proteome</keyword>
<proteinExistence type="predicted"/>
<dbReference type="KEGG" id="scd:Spica_0519"/>
<dbReference type="HOGENOM" id="CLU_1184610_0_0_12"/>
<reference evidence="3" key="1">
    <citation type="journal article" date="2013" name="Stand. Genomic Sci.">
        <title>Genome sequence of the thermophilic fresh-water bacterium Spirochaeta caldaria type strain (H1(T)), reclassification of Spirochaeta caldaria, Spirochaeta stenostrepta, and Spirochaeta zuelzerae in the genus Treponema as Treponema caldaria comb. nov., Treponema stenostrepta comb. nov., and Treponema zuelzerae comb. nov., and emendation of the genus Treponema.</title>
        <authorList>
            <person name="Abt B."/>
            <person name="Goker M."/>
            <person name="Scheuner C."/>
            <person name="Han C."/>
            <person name="Lu M."/>
            <person name="Misra M."/>
            <person name="Lapidus A."/>
            <person name="Nolan M."/>
            <person name="Lucas S."/>
            <person name="Hammon N."/>
            <person name="Deshpande S."/>
            <person name="Cheng J.F."/>
            <person name="Tapia R."/>
            <person name="Goodwin L.A."/>
            <person name="Pitluck S."/>
            <person name="Liolios K."/>
            <person name="Pagani I."/>
            <person name="Ivanova N."/>
            <person name="Mavromatis K."/>
            <person name="Mikhailova N."/>
            <person name="Huntemann M."/>
            <person name="Pati A."/>
            <person name="Chen A."/>
            <person name="Palaniappan K."/>
            <person name="Land M."/>
            <person name="Hauser L."/>
            <person name="Jeffries C.D."/>
            <person name="Rohde M."/>
            <person name="Spring S."/>
            <person name="Gronow S."/>
            <person name="Detter J.C."/>
            <person name="Bristow J."/>
            <person name="Eisen J.A."/>
            <person name="Markowitz V."/>
            <person name="Hugenholtz P."/>
            <person name="Kyrpides N.C."/>
            <person name="Woyke T."/>
            <person name="Klenk H.P."/>
        </authorList>
    </citation>
    <scope>NUCLEOTIDE SEQUENCE</scope>
    <source>
        <strain evidence="3">ATCC 51460 / DSM 7334 / H1</strain>
    </source>
</reference>
<dbReference type="EMBL" id="CP002868">
    <property type="protein sequence ID" value="AEJ18681.1"/>
    <property type="molecule type" value="Genomic_DNA"/>
</dbReference>
<accession>F8F028</accession>
<evidence type="ECO:0000256" key="1">
    <source>
        <dbReference type="SAM" id="Phobius"/>
    </source>
</evidence>
<evidence type="ECO:0000313" key="2">
    <source>
        <dbReference type="EMBL" id="AEJ18681.1"/>
    </source>
</evidence>
<feature type="transmembrane region" description="Helical" evidence="1">
    <location>
        <begin position="207"/>
        <end position="224"/>
    </location>
</feature>
<sequence length="234" mass="27861">MPVILFLGWLIVISPVHGSKLQIAMFLVIAFLPWLRNLKILDKRIILLTVALTAIFIAGLLFRGFDLRKPQQLVSGIFYYFNTLDLLVVAVRDFRPSFLTTFFLPFNKFLTPFGLSNPNLYYDMNHFLTAMYFPEAWQIRATQQWPVETDLYLNFYFFGGLWIFFLYMYWLNKLCRYLESRNDLGGWLASFWLTMILISHLRGSLYNHTDFYVFPMILMVYLLLKRYKFDPAQL</sequence>
<dbReference type="eggNOG" id="ENOG5033SAX">
    <property type="taxonomic scope" value="Bacteria"/>
</dbReference>
<feature type="transmembrane region" description="Helical" evidence="1">
    <location>
        <begin position="184"/>
        <end position="201"/>
    </location>
</feature>
<dbReference type="STRING" id="744872.Spica_0519"/>
<feature type="transmembrane region" description="Helical" evidence="1">
    <location>
        <begin position="45"/>
        <end position="65"/>
    </location>
</feature>